<dbReference type="AlphaFoldDB" id="A0A8S7U639"/>
<name>A0A8S7U639_ECOLX</name>
<accession>A0A8S7U639</accession>
<evidence type="ECO:0000313" key="2">
    <source>
        <dbReference type="Proteomes" id="UP000530628"/>
    </source>
</evidence>
<comment type="caution">
    <text evidence="1">The sequence shown here is derived from an EMBL/GenBank/DDBJ whole genome shotgun (WGS) entry which is preliminary data.</text>
</comment>
<gene>
    <name evidence="1" type="ORF">GNW61_17655</name>
</gene>
<organism evidence="1 2">
    <name type="scientific">Escherichia coli</name>
    <dbReference type="NCBI Taxonomy" id="562"/>
    <lineage>
        <taxon>Bacteria</taxon>
        <taxon>Pseudomonadati</taxon>
        <taxon>Pseudomonadota</taxon>
        <taxon>Gammaproteobacteria</taxon>
        <taxon>Enterobacterales</taxon>
        <taxon>Enterobacteriaceae</taxon>
        <taxon>Escherichia</taxon>
    </lineage>
</organism>
<sequence length="179" mass="20550">MSKIDYQALREAAEQAIHDDWGYDADIFHEQVTPSVVLVLLDENERMCCNLIARNGEIEGLRRRAAELEKIATDYALKFQKAQDALKYAVLMRNKALSFEEAMQCTKEKYEGVIKKLAKNEHPVSPIPKPENDKFTVSIPDPKEYFINGVFQPLRYERDVEQAIIKAGGKVSWQETEDN</sequence>
<dbReference type="Pfam" id="PF13935">
    <property type="entry name" value="Ead_Ea22"/>
    <property type="match status" value="1"/>
</dbReference>
<proteinExistence type="predicted"/>
<dbReference type="InterPro" id="IPR025153">
    <property type="entry name" value="Ead_Ea22"/>
</dbReference>
<dbReference type="EMBL" id="AASWOY010000046">
    <property type="protein sequence ID" value="EFH6650554.1"/>
    <property type="molecule type" value="Genomic_DNA"/>
</dbReference>
<protein>
    <submittedName>
        <fullName evidence="1">Ead/Ea22-like family protein</fullName>
    </submittedName>
</protein>
<dbReference type="RefSeq" id="WP_000034223.1">
    <property type="nucleotide sequence ID" value="NZ_NLPX01000180.1"/>
</dbReference>
<dbReference type="Proteomes" id="UP000530628">
    <property type="component" value="Unassembled WGS sequence"/>
</dbReference>
<reference evidence="1 2" key="1">
    <citation type="submission" date="2019-11" db="EMBL/GenBank/DDBJ databases">
        <authorList>
            <consortium name="GenomeTrakr network: Whole genome sequencing for foodborne pathogen traceback"/>
        </authorList>
    </citation>
    <scope>NUCLEOTIDE SEQUENCE [LARGE SCALE GENOMIC DNA]</scope>
    <source>
        <strain evidence="1 2">PSU-2072</strain>
    </source>
</reference>
<evidence type="ECO:0000313" key="1">
    <source>
        <dbReference type="EMBL" id="EFH6650554.1"/>
    </source>
</evidence>